<dbReference type="VEuPathDB" id="VectorBase:PPAI003063"/>
<evidence type="ECO:0000256" key="4">
    <source>
        <dbReference type="ARBA" id="ARBA00022490"/>
    </source>
</evidence>
<dbReference type="InterPro" id="IPR008967">
    <property type="entry name" value="p53-like_TF_DNA-bd_sf"/>
</dbReference>
<dbReference type="GO" id="GO:0007165">
    <property type="term" value="P:signal transduction"/>
    <property type="evidence" value="ECO:0007669"/>
    <property type="project" value="InterPro"/>
</dbReference>
<evidence type="ECO:0000256" key="3">
    <source>
        <dbReference type="ARBA" id="ARBA00005586"/>
    </source>
</evidence>
<dbReference type="EMBL" id="AJVK01012061">
    <property type="status" value="NOT_ANNOTATED_CDS"/>
    <property type="molecule type" value="Genomic_DNA"/>
</dbReference>
<evidence type="ECO:0000256" key="7">
    <source>
        <dbReference type="ARBA" id="ARBA00023015"/>
    </source>
</evidence>
<keyword evidence="8" id="KW-0238">DNA-binding</keyword>
<dbReference type="EMBL" id="AJVK01012059">
    <property type="status" value="NOT_ANNOTATED_CDS"/>
    <property type="molecule type" value="Genomic_DNA"/>
</dbReference>
<dbReference type="SUPFAM" id="SSF55550">
    <property type="entry name" value="SH2 domain"/>
    <property type="match status" value="1"/>
</dbReference>
<sequence length="571" mass="66878">MVIDLVDKKLKELQFIIENNSKVIVQLSPYWNSDANFIVGTHIQALFTQMQSWFEQHCLYSQNIFLDIQAILEDYEYFQRNCDVIVPNLSEIQRVCETFFQNLSDINDQFLYVYNNFMISLMCFLGNLSEEVFNSWWSSILKLQRDLIKISLIYEDQPSPIIRKDKQFQAKIRWLIGSKLDNNVVKGLKAKAMIINEDMVNKVRNGSNSFDSVSPVANGEKNFEINQNMEVYAKLQECKVMSIARKHPKTGEERKIDEKYAVMVVTKIHWNNEDIDILLISLPICLITHVTQYEYSLARIMWDYGFSQRQRQAFQVPNDVEWYRLADVLSKIWEKWIGCPLTKEHHDRLFGEDPNSEEIPTRSVNWDKIAKDNIPGMDFTFWTWFYNAMKLIKDKFAEHWRAGYVIGFIHKDHAKALLEPLTNGTFLFRFSESSYGHMSIDVALDNYPRVSSCGPFSEFKTDFHKQNQPEKSLNQFISDFVELLNHIKWYTGYTFCAVIFSFTPECEFPEIHTHYHVVRLPGEPWESGESPTVCDMLCLFTLISYPRLCPICRLGMGSPILGDDCKMRVKC</sequence>
<evidence type="ECO:0000256" key="8">
    <source>
        <dbReference type="ARBA" id="ARBA00023125"/>
    </source>
</evidence>
<dbReference type="GO" id="GO:0005634">
    <property type="term" value="C:nucleus"/>
    <property type="evidence" value="ECO:0007669"/>
    <property type="project" value="UniProtKB-SubCell"/>
</dbReference>
<dbReference type="Pfam" id="PF21354">
    <property type="entry name" value="STAT_linker"/>
    <property type="match status" value="1"/>
</dbReference>
<keyword evidence="7" id="KW-0805">Transcription regulation</keyword>
<dbReference type="InterPro" id="IPR013801">
    <property type="entry name" value="STAT_TF_DNA-bd"/>
</dbReference>
<keyword evidence="10" id="KW-0804">Transcription</keyword>
<dbReference type="InterPro" id="IPR001217">
    <property type="entry name" value="STAT"/>
</dbReference>
<keyword evidence="13" id="KW-1185">Reference proteome</keyword>
<evidence type="ECO:0000313" key="12">
    <source>
        <dbReference type="EnsemblMetazoa" id="PPAI003063-PA"/>
    </source>
</evidence>
<organism evidence="12 13">
    <name type="scientific">Phlebotomus papatasi</name>
    <name type="common">Sandfly</name>
    <dbReference type="NCBI Taxonomy" id="29031"/>
    <lineage>
        <taxon>Eukaryota</taxon>
        <taxon>Metazoa</taxon>
        <taxon>Ecdysozoa</taxon>
        <taxon>Arthropoda</taxon>
        <taxon>Hexapoda</taxon>
        <taxon>Insecta</taxon>
        <taxon>Pterygota</taxon>
        <taxon>Neoptera</taxon>
        <taxon>Endopterygota</taxon>
        <taxon>Diptera</taxon>
        <taxon>Nematocera</taxon>
        <taxon>Psychodoidea</taxon>
        <taxon>Psychodidae</taxon>
        <taxon>Phlebotomus</taxon>
        <taxon>Phlebotomus</taxon>
    </lineage>
</organism>
<dbReference type="Gene3D" id="3.30.505.10">
    <property type="entry name" value="SH2 domain"/>
    <property type="match status" value="1"/>
</dbReference>
<dbReference type="VEuPathDB" id="VectorBase:PPAPM1_004787"/>
<dbReference type="GO" id="GO:0003677">
    <property type="term" value="F:DNA binding"/>
    <property type="evidence" value="ECO:0007669"/>
    <property type="project" value="UniProtKB-KW"/>
</dbReference>
<dbReference type="EnsemblMetazoa" id="PPAI003063-RA">
    <property type="protein sequence ID" value="PPAI003063-PA"/>
    <property type="gene ID" value="PPAI003063"/>
</dbReference>
<protein>
    <submittedName>
        <fullName evidence="12">Uncharacterized protein</fullName>
    </submittedName>
</protein>
<dbReference type="PROSITE" id="PS50001">
    <property type="entry name" value="SH2"/>
    <property type="match status" value="1"/>
</dbReference>
<name>A0A1B0D6F4_PHLPP</name>
<dbReference type="Pfam" id="PF02864">
    <property type="entry name" value="STAT_bind"/>
    <property type="match status" value="1"/>
</dbReference>
<dbReference type="Proteomes" id="UP000092462">
    <property type="component" value="Unassembled WGS sequence"/>
</dbReference>
<reference evidence="12" key="1">
    <citation type="submission" date="2022-08" db="UniProtKB">
        <authorList>
            <consortium name="EnsemblMetazoa"/>
        </authorList>
    </citation>
    <scope>IDENTIFICATION</scope>
    <source>
        <strain evidence="12">Israel</strain>
    </source>
</reference>
<dbReference type="GO" id="GO:0006357">
    <property type="term" value="P:regulation of transcription by RNA polymerase II"/>
    <property type="evidence" value="ECO:0007669"/>
    <property type="project" value="UniProtKB-ARBA"/>
</dbReference>
<accession>A0A1B0D6F4</accession>
<dbReference type="SUPFAM" id="SSF49417">
    <property type="entry name" value="p53-like transcription factors"/>
    <property type="match status" value="1"/>
</dbReference>
<dbReference type="InterPro" id="IPR012345">
    <property type="entry name" value="STAT_TF_DNA-bd_N"/>
</dbReference>
<dbReference type="InterPro" id="IPR036860">
    <property type="entry name" value="SH2_dom_sf"/>
</dbReference>
<evidence type="ECO:0000256" key="9">
    <source>
        <dbReference type="ARBA" id="ARBA00023159"/>
    </source>
</evidence>
<dbReference type="GO" id="GO:0005737">
    <property type="term" value="C:cytoplasm"/>
    <property type="evidence" value="ECO:0007669"/>
    <property type="project" value="UniProtKB-SubCell"/>
</dbReference>
<keyword evidence="9" id="KW-0010">Activator</keyword>
<dbReference type="Pfam" id="PF00017">
    <property type="entry name" value="SH2"/>
    <property type="match status" value="1"/>
</dbReference>
<evidence type="ECO:0000313" key="13">
    <source>
        <dbReference type="Proteomes" id="UP000092462"/>
    </source>
</evidence>
<evidence type="ECO:0000256" key="10">
    <source>
        <dbReference type="ARBA" id="ARBA00023163"/>
    </source>
</evidence>
<dbReference type="EMBL" id="AJVK01012060">
    <property type="status" value="NOT_ANNOTATED_CDS"/>
    <property type="molecule type" value="Genomic_DNA"/>
</dbReference>
<dbReference type="AlphaFoldDB" id="A0A1B0D6F4"/>
<evidence type="ECO:0000256" key="1">
    <source>
        <dbReference type="ARBA" id="ARBA00004123"/>
    </source>
</evidence>
<keyword evidence="4" id="KW-0963">Cytoplasm</keyword>
<keyword evidence="5" id="KW-0597">Phosphoprotein</keyword>
<evidence type="ECO:0000256" key="11">
    <source>
        <dbReference type="ARBA" id="ARBA00023242"/>
    </source>
</evidence>
<evidence type="ECO:0000256" key="6">
    <source>
        <dbReference type="ARBA" id="ARBA00022999"/>
    </source>
</evidence>
<dbReference type="GO" id="GO:0003700">
    <property type="term" value="F:DNA-binding transcription factor activity"/>
    <property type="evidence" value="ECO:0007669"/>
    <property type="project" value="InterPro"/>
</dbReference>
<keyword evidence="6" id="KW-0727">SH2 domain</keyword>
<proteinExistence type="inferred from homology"/>
<dbReference type="InterPro" id="IPR048988">
    <property type="entry name" value="STAT_linker"/>
</dbReference>
<dbReference type="InterPro" id="IPR000980">
    <property type="entry name" value="SH2"/>
</dbReference>
<comment type="subcellular location">
    <subcellularLocation>
        <location evidence="2">Cytoplasm</location>
    </subcellularLocation>
    <subcellularLocation>
        <location evidence="1">Nucleus</location>
    </subcellularLocation>
</comment>
<evidence type="ECO:0000256" key="5">
    <source>
        <dbReference type="ARBA" id="ARBA00022553"/>
    </source>
</evidence>
<keyword evidence="11" id="KW-0539">Nucleus</keyword>
<evidence type="ECO:0000256" key="2">
    <source>
        <dbReference type="ARBA" id="ARBA00004496"/>
    </source>
</evidence>
<dbReference type="Gene3D" id="2.60.40.630">
    <property type="entry name" value="STAT transcription factor, DNA-binding domain"/>
    <property type="match status" value="1"/>
</dbReference>
<comment type="similarity">
    <text evidence="3">Belongs to the transcription factor STAT family.</text>
</comment>
<dbReference type="Gene3D" id="1.10.238.10">
    <property type="entry name" value="EF-hand"/>
    <property type="match status" value="1"/>
</dbReference>
<dbReference type="PANTHER" id="PTHR11801">
    <property type="entry name" value="SIGNAL TRANSDUCER AND ACTIVATOR OF TRANSCRIPTION"/>
    <property type="match status" value="1"/>
</dbReference>